<comment type="subunit">
    <text evidence="4">Component of the Mediator complex.</text>
</comment>
<dbReference type="GO" id="GO:0006357">
    <property type="term" value="P:regulation of transcription by RNA polymerase II"/>
    <property type="evidence" value="ECO:0007669"/>
    <property type="project" value="InterPro"/>
</dbReference>
<reference evidence="6 7" key="1">
    <citation type="submission" date="2016-06" db="EMBL/GenBank/DDBJ databases">
        <authorList>
            <person name="Kjaerup R.B."/>
            <person name="Dalgaard T.S."/>
            <person name="Juul-Madsen H.R."/>
        </authorList>
    </citation>
    <scope>NUCLEOTIDE SEQUENCE [LARGE SCALE GENOMIC DNA]</scope>
    <source>
        <strain evidence="6 7">Pb300</strain>
    </source>
</reference>
<sequence length="382" mass="42820">MLLDNPRGSLIEEIERHAGHWVSNISQKYLKIFKKKCSLYFIPANQNSPTVTGTMIERLRAAYNPALSGRWALEHRLLRDTPSCLPPSDYAPLPPLQPRFMQFVFFSHRQPYGFIYISDRPDPDPWEAAASGTATAHAVSVQQQQQQQQQQQPPTQKPDPFPPASKTMMILDYPSYISFHAITLRACEPLWCPRHTITVPNGSSFEIGDFRIRIGDVRQTAPQTRMRGTIVEIEYRGPAGASDVNAGTTTGSAANGDGDLMAVNGTLLADDNVDRDGNGDGNGDEDGIIYQRFETSSSSPSSALPIEDLPTDEDWEVGEALIREFWGRFAVEGSREVIRVPHLGKEVREARRMGKLEDREVNSRIAGVDLARQYMEVFRFNR</sequence>
<feature type="compositionally biased region" description="Low complexity" evidence="5">
    <location>
        <begin position="128"/>
        <end position="154"/>
    </location>
</feature>
<keyword evidence="4" id="KW-0805">Transcription regulation</keyword>
<keyword evidence="4" id="KW-0010">Activator</keyword>
<dbReference type="VEuPathDB" id="FungiDB:PADG_02016"/>
<evidence type="ECO:0000313" key="7">
    <source>
        <dbReference type="Proteomes" id="UP000242814"/>
    </source>
</evidence>
<keyword evidence="4" id="KW-0804">Transcription</keyword>
<dbReference type="GO" id="GO:0003712">
    <property type="term" value="F:transcription coregulator activity"/>
    <property type="evidence" value="ECO:0007669"/>
    <property type="project" value="InterPro"/>
</dbReference>
<dbReference type="VEuPathDB" id="FungiDB:PABG_03448"/>
<comment type="function">
    <text evidence="4">Component of the Mediator complex, a coactivator involved in the regulated transcription of nearly all RNA polymerase II-dependent genes. Mediator functions as a bridge to convey information from gene-specific regulatory proteins to the basal RNA polymerase II transcription machinery. Mediator is recruited to promoters by direct interactions with regulatory proteins and serves as a scaffold for the assembly of a functional preinitiation complex with RNA polymerase II and the general transcription factors.</text>
</comment>
<evidence type="ECO:0000256" key="2">
    <source>
        <dbReference type="ARBA" id="ARBA00010743"/>
    </source>
</evidence>
<comment type="similarity">
    <text evidence="2 4">Belongs to the Mediator complex subunit 20 family.</text>
</comment>
<evidence type="ECO:0000256" key="4">
    <source>
        <dbReference type="RuleBase" id="RU364152"/>
    </source>
</evidence>
<dbReference type="InterPro" id="IPR013921">
    <property type="entry name" value="Mediator_Med20"/>
</dbReference>
<gene>
    <name evidence="4" type="primary">MED20</name>
    <name evidence="6" type="ORF">ACO22_00462</name>
</gene>
<dbReference type="EMBL" id="LZYO01000008">
    <property type="protein sequence ID" value="ODH45070.1"/>
    <property type="molecule type" value="Genomic_DNA"/>
</dbReference>
<name>A0A1D2JPE2_PARBR</name>
<evidence type="ECO:0000256" key="5">
    <source>
        <dbReference type="SAM" id="MobiDB-lite"/>
    </source>
</evidence>
<evidence type="ECO:0000313" key="6">
    <source>
        <dbReference type="EMBL" id="ODH45070.1"/>
    </source>
</evidence>
<dbReference type="Pfam" id="PF08612">
    <property type="entry name" value="Med20"/>
    <property type="match status" value="1"/>
</dbReference>
<feature type="region of interest" description="Disordered" evidence="5">
    <location>
        <begin position="126"/>
        <end position="165"/>
    </location>
</feature>
<comment type="subcellular location">
    <subcellularLocation>
        <location evidence="1 4">Nucleus</location>
    </subcellularLocation>
</comment>
<evidence type="ECO:0000256" key="3">
    <source>
        <dbReference type="ARBA" id="ARBA00023242"/>
    </source>
</evidence>
<dbReference type="AlphaFoldDB" id="A0A1D2JPE2"/>
<evidence type="ECO:0000256" key="1">
    <source>
        <dbReference type="ARBA" id="ARBA00004123"/>
    </source>
</evidence>
<proteinExistence type="inferred from homology"/>
<keyword evidence="3 4" id="KW-0539">Nucleus</keyword>
<protein>
    <recommendedName>
        <fullName evidence="4">Mediator of RNA polymerase II transcription subunit 20</fullName>
    </recommendedName>
    <alternativeName>
        <fullName evidence="4">Mediator complex subunit 20</fullName>
    </alternativeName>
</protein>
<comment type="caution">
    <text evidence="6">The sequence shown here is derived from an EMBL/GenBank/DDBJ whole genome shotgun (WGS) entry which is preliminary data.</text>
</comment>
<organism evidence="6 7">
    <name type="scientific">Paracoccidioides brasiliensis</name>
    <dbReference type="NCBI Taxonomy" id="121759"/>
    <lineage>
        <taxon>Eukaryota</taxon>
        <taxon>Fungi</taxon>
        <taxon>Dikarya</taxon>
        <taxon>Ascomycota</taxon>
        <taxon>Pezizomycotina</taxon>
        <taxon>Eurotiomycetes</taxon>
        <taxon>Eurotiomycetidae</taxon>
        <taxon>Onygenales</taxon>
        <taxon>Ajellomycetaceae</taxon>
        <taxon>Paracoccidioides</taxon>
    </lineage>
</organism>
<dbReference type="Proteomes" id="UP000242814">
    <property type="component" value="Unassembled WGS sequence"/>
</dbReference>
<dbReference type="GO" id="GO:0016592">
    <property type="term" value="C:mediator complex"/>
    <property type="evidence" value="ECO:0007669"/>
    <property type="project" value="InterPro"/>
</dbReference>
<accession>A0A1D2JPE2</accession>